<dbReference type="FunFam" id="2.40.110.10:FF:000031">
    <property type="entry name" value="Acyl-CoA dehydrogenase, putative"/>
    <property type="match status" value="1"/>
</dbReference>
<evidence type="ECO:0000259" key="12">
    <source>
        <dbReference type="Pfam" id="PF02771"/>
    </source>
</evidence>
<dbReference type="Pfam" id="PF02770">
    <property type="entry name" value="Acyl-CoA_dh_M"/>
    <property type="match status" value="1"/>
</dbReference>
<evidence type="ECO:0000256" key="2">
    <source>
        <dbReference type="ARBA" id="ARBA00009347"/>
    </source>
</evidence>
<comment type="function">
    <text evidence="6">Involved in the assimilation of dimethylsulphoniopropionate (DMSP), an important compound in the fixation of carbon in marine phytoplankton, by mediating the conversion of 3-(methylthio)propanoyl-CoA (MMPA-CoA) to 3-(methylthio)acryloyl-CoA (MTA-CoA).</text>
</comment>
<keyword evidence="4 9" id="KW-0274">FAD</keyword>
<dbReference type="PATRIC" id="fig|1439726.3.peg.3077"/>
<dbReference type="PANTHER" id="PTHR42803">
    <property type="entry name" value="ACYL-COA DEHYDROGENASE"/>
    <property type="match status" value="1"/>
</dbReference>
<sequence>MSFRPPVSAISFALRKVAGLDDILAEGRFPELAGDDVEAVLAEAGRFAAEVIAPLDAGGDRSGVRIENGGVVMPEGFRAAYAKWVEAGWNGLTGPTERGGQGLPLMLNMALFDMWNAASPSFAIGPALTIGAAEALGAHGDDALKDLYLDKLVSGAWTGTMNLTEPQAGSDLGALRARAERAEDGSYRIFGSKIFITYGDHDLADNIVHLVLARLPDAPAGTRGISLFLVPKYIPDADGRPGIANDVKVGGTEHKLGIHASPTCTMVFGEAGGAVGWLVGAEHRGLAAMFTMMNNARLSVAIQGVGVAERATQRALAYAQDRRQGRAPGRPARR</sequence>
<accession>A0A1E3H0B4</accession>
<evidence type="ECO:0000259" key="10">
    <source>
        <dbReference type="Pfam" id="PF00441"/>
    </source>
</evidence>
<dbReference type="EMBL" id="MCRJ01000075">
    <property type="protein sequence ID" value="ODN69757.1"/>
    <property type="molecule type" value="Genomic_DNA"/>
</dbReference>
<evidence type="ECO:0000256" key="8">
    <source>
        <dbReference type="ARBA" id="ARBA00069043"/>
    </source>
</evidence>
<dbReference type="SUPFAM" id="SSF56645">
    <property type="entry name" value="Acyl-CoA dehydrogenase NM domain-like"/>
    <property type="match status" value="1"/>
</dbReference>
<evidence type="ECO:0000256" key="5">
    <source>
        <dbReference type="ARBA" id="ARBA00051388"/>
    </source>
</evidence>
<feature type="domain" description="Acyl-CoA dehydrogenase/oxidase N-terminal" evidence="12">
    <location>
        <begin position="36"/>
        <end position="155"/>
    </location>
</feature>
<dbReference type="InterPro" id="IPR052166">
    <property type="entry name" value="Diverse_Acyl-CoA_DH"/>
</dbReference>
<dbReference type="AlphaFoldDB" id="A0A1E3H0B4"/>
<dbReference type="InterPro" id="IPR009075">
    <property type="entry name" value="AcylCo_DH/oxidase_C"/>
</dbReference>
<dbReference type="Gene3D" id="1.20.140.10">
    <property type="entry name" value="Butyryl-CoA Dehydrogenase, subunit A, domain 3"/>
    <property type="match status" value="1"/>
</dbReference>
<dbReference type="InterPro" id="IPR009100">
    <property type="entry name" value="AcylCoA_DH/oxidase_NM_dom_sf"/>
</dbReference>
<dbReference type="InterPro" id="IPR036250">
    <property type="entry name" value="AcylCo_DH-like_C"/>
</dbReference>
<evidence type="ECO:0000313" key="13">
    <source>
        <dbReference type="EMBL" id="ODN69757.1"/>
    </source>
</evidence>
<evidence type="ECO:0000256" key="1">
    <source>
        <dbReference type="ARBA" id="ARBA00001974"/>
    </source>
</evidence>
<evidence type="ECO:0000259" key="11">
    <source>
        <dbReference type="Pfam" id="PF02770"/>
    </source>
</evidence>
<evidence type="ECO:0000256" key="3">
    <source>
        <dbReference type="ARBA" id="ARBA00022630"/>
    </source>
</evidence>
<comment type="cofactor">
    <cofactor evidence="1 9">
        <name>FAD</name>
        <dbReference type="ChEBI" id="CHEBI:57692"/>
    </cofactor>
</comment>
<keyword evidence="14" id="KW-1185">Reference proteome</keyword>
<evidence type="ECO:0000256" key="9">
    <source>
        <dbReference type="RuleBase" id="RU362125"/>
    </source>
</evidence>
<dbReference type="PANTHER" id="PTHR42803:SF1">
    <property type="entry name" value="BROAD-SPECIFICITY LINEAR ACYL-COA DEHYDROGENASE FADE5"/>
    <property type="match status" value="1"/>
</dbReference>
<dbReference type="EC" id="1.3.99.41" evidence="7"/>
<comment type="caution">
    <text evidence="13">The sequence shown here is derived from an EMBL/GenBank/DDBJ whole genome shotgun (WGS) entry which is preliminary data.</text>
</comment>
<dbReference type="GO" id="GO:0016627">
    <property type="term" value="F:oxidoreductase activity, acting on the CH-CH group of donors"/>
    <property type="evidence" value="ECO:0007669"/>
    <property type="project" value="InterPro"/>
</dbReference>
<proteinExistence type="inferred from homology"/>
<reference evidence="13 14" key="1">
    <citation type="submission" date="2016-07" db="EMBL/GenBank/DDBJ databases">
        <title>Draft Genome Sequence of Methylobrevis pamukkalensis PK2.</title>
        <authorList>
            <person name="Vasilenko O.V."/>
            <person name="Doronina N.V."/>
            <person name="Shmareva M.N."/>
            <person name="Tarlachkov S.V."/>
            <person name="Mustakhimov I."/>
            <person name="Trotsenko Y.A."/>
        </authorList>
    </citation>
    <scope>NUCLEOTIDE SEQUENCE [LARGE SCALE GENOMIC DNA]</scope>
    <source>
        <strain evidence="13 14">PK2</strain>
    </source>
</reference>
<dbReference type="SUPFAM" id="SSF47203">
    <property type="entry name" value="Acyl-CoA dehydrogenase C-terminal domain-like"/>
    <property type="match status" value="1"/>
</dbReference>
<dbReference type="GO" id="GO:0050660">
    <property type="term" value="F:flavin adenine dinucleotide binding"/>
    <property type="evidence" value="ECO:0007669"/>
    <property type="project" value="InterPro"/>
</dbReference>
<keyword evidence="9 13" id="KW-0560">Oxidoreductase</keyword>
<keyword evidence="3 9" id="KW-0285">Flavoprotein</keyword>
<dbReference type="InterPro" id="IPR013786">
    <property type="entry name" value="AcylCoA_DH/ox_N"/>
</dbReference>
<protein>
    <recommendedName>
        <fullName evidence="8">3-methylmercaptopropionyl-CoA dehydrogenase</fullName>
        <ecNumber evidence="7">1.3.99.41</ecNumber>
    </recommendedName>
</protein>
<dbReference type="Pfam" id="PF00441">
    <property type="entry name" value="Acyl-CoA_dh_1"/>
    <property type="match status" value="1"/>
</dbReference>
<organism evidence="13 14">
    <name type="scientific">Methylobrevis pamukkalensis</name>
    <dbReference type="NCBI Taxonomy" id="1439726"/>
    <lineage>
        <taxon>Bacteria</taxon>
        <taxon>Pseudomonadati</taxon>
        <taxon>Pseudomonadota</taxon>
        <taxon>Alphaproteobacteria</taxon>
        <taxon>Hyphomicrobiales</taxon>
        <taxon>Pleomorphomonadaceae</taxon>
        <taxon>Methylobrevis</taxon>
    </lineage>
</organism>
<dbReference type="Gene3D" id="2.40.110.10">
    <property type="entry name" value="Butyryl-CoA Dehydrogenase, subunit A, domain 2"/>
    <property type="match status" value="1"/>
</dbReference>
<dbReference type="Gene3D" id="1.10.540.10">
    <property type="entry name" value="Acyl-CoA dehydrogenase/oxidase, N-terminal domain"/>
    <property type="match status" value="1"/>
</dbReference>
<evidence type="ECO:0000256" key="4">
    <source>
        <dbReference type="ARBA" id="ARBA00022827"/>
    </source>
</evidence>
<name>A0A1E3H0B4_9HYPH</name>
<dbReference type="Pfam" id="PF02771">
    <property type="entry name" value="Acyl-CoA_dh_N"/>
    <property type="match status" value="1"/>
</dbReference>
<gene>
    <name evidence="13" type="ORF">A6302_02924</name>
</gene>
<dbReference type="InterPro" id="IPR046373">
    <property type="entry name" value="Acyl-CoA_Oxase/DH_mid-dom_sf"/>
</dbReference>
<feature type="domain" description="Acyl-CoA dehydrogenase/oxidase C-terminal" evidence="10">
    <location>
        <begin position="284"/>
        <end position="326"/>
    </location>
</feature>
<dbReference type="InterPro" id="IPR006091">
    <property type="entry name" value="Acyl-CoA_Oxase/DH_mid-dom"/>
</dbReference>
<evidence type="ECO:0000256" key="6">
    <source>
        <dbReference type="ARBA" id="ARBA00058683"/>
    </source>
</evidence>
<dbReference type="Proteomes" id="UP000094622">
    <property type="component" value="Unassembled WGS sequence"/>
</dbReference>
<feature type="domain" description="Acyl-CoA oxidase/dehydrogenase middle" evidence="11">
    <location>
        <begin position="161"/>
        <end position="268"/>
    </location>
</feature>
<comment type="catalytic activity">
    <reaction evidence="5">
        <text>3-(methylsulfanyl)propanoyl-CoA + oxidized [electron-transfer flavoprotein] + H(+) = 3-(methylsulfanyl)acryloyl-CoA + reduced [electron-transfer flavoprotein]</text>
        <dbReference type="Rhea" id="RHEA:52612"/>
        <dbReference type="Rhea" id="RHEA-COMP:10685"/>
        <dbReference type="Rhea" id="RHEA-COMP:10686"/>
        <dbReference type="ChEBI" id="CHEBI:15378"/>
        <dbReference type="ChEBI" id="CHEBI:57692"/>
        <dbReference type="ChEBI" id="CHEBI:58307"/>
        <dbReference type="ChEBI" id="CHEBI:82815"/>
        <dbReference type="ChEBI" id="CHEBI:84994"/>
        <dbReference type="EC" id="1.3.99.41"/>
    </reaction>
    <physiologicalReaction direction="left-to-right" evidence="5">
        <dbReference type="Rhea" id="RHEA:52613"/>
    </physiologicalReaction>
</comment>
<dbReference type="InterPro" id="IPR037069">
    <property type="entry name" value="AcylCoA_DH/ox_N_sf"/>
</dbReference>
<evidence type="ECO:0000313" key="14">
    <source>
        <dbReference type="Proteomes" id="UP000094622"/>
    </source>
</evidence>
<evidence type="ECO:0000256" key="7">
    <source>
        <dbReference type="ARBA" id="ARBA00066694"/>
    </source>
</evidence>
<comment type="similarity">
    <text evidence="2 9">Belongs to the acyl-CoA dehydrogenase family.</text>
</comment>